<dbReference type="EMBL" id="JBEDUW010000007">
    <property type="protein sequence ID" value="KAK9914432.1"/>
    <property type="molecule type" value="Genomic_DNA"/>
</dbReference>
<evidence type="ECO:0000313" key="2">
    <source>
        <dbReference type="EMBL" id="KAK9914432.1"/>
    </source>
</evidence>
<evidence type="ECO:0000313" key="3">
    <source>
        <dbReference type="Proteomes" id="UP001457282"/>
    </source>
</evidence>
<dbReference type="NCBIfam" id="TIGR01589">
    <property type="entry name" value="A_thal_3526"/>
    <property type="match status" value="1"/>
</dbReference>
<keyword evidence="3" id="KW-1185">Reference proteome</keyword>
<dbReference type="PANTHER" id="PTHR31871">
    <property type="entry name" value="OS02G0137100 PROTEIN"/>
    <property type="match status" value="1"/>
</dbReference>
<dbReference type="InterPro" id="IPR006476">
    <property type="entry name" value="CHP01589_pln"/>
</dbReference>
<feature type="region of interest" description="Disordered" evidence="1">
    <location>
        <begin position="311"/>
        <end position="338"/>
    </location>
</feature>
<accession>A0AAW1W2E1</accession>
<evidence type="ECO:0008006" key="4">
    <source>
        <dbReference type="Google" id="ProtNLM"/>
    </source>
</evidence>
<dbReference type="Proteomes" id="UP001457282">
    <property type="component" value="Unassembled WGS sequence"/>
</dbReference>
<evidence type="ECO:0000256" key="1">
    <source>
        <dbReference type="SAM" id="MobiDB-lite"/>
    </source>
</evidence>
<reference evidence="2 3" key="1">
    <citation type="journal article" date="2023" name="G3 (Bethesda)">
        <title>A chromosome-length genome assembly and annotation of blackberry (Rubus argutus, cv. 'Hillquist').</title>
        <authorList>
            <person name="Bruna T."/>
            <person name="Aryal R."/>
            <person name="Dudchenko O."/>
            <person name="Sargent D.J."/>
            <person name="Mead D."/>
            <person name="Buti M."/>
            <person name="Cavallini A."/>
            <person name="Hytonen T."/>
            <person name="Andres J."/>
            <person name="Pham M."/>
            <person name="Weisz D."/>
            <person name="Mascagni F."/>
            <person name="Usai G."/>
            <person name="Natali L."/>
            <person name="Bassil N."/>
            <person name="Fernandez G.E."/>
            <person name="Lomsadze A."/>
            <person name="Armour M."/>
            <person name="Olukolu B."/>
            <person name="Poorten T."/>
            <person name="Britton C."/>
            <person name="Davik J."/>
            <person name="Ashrafi H."/>
            <person name="Aiden E.L."/>
            <person name="Borodovsky M."/>
            <person name="Worthington M."/>
        </authorList>
    </citation>
    <scope>NUCLEOTIDE SEQUENCE [LARGE SCALE GENOMIC DNA]</scope>
    <source>
        <strain evidence="2">PI 553951</strain>
    </source>
</reference>
<organism evidence="2 3">
    <name type="scientific">Rubus argutus</name>
    <name type="common">Southern blackberry</name>
    <dbReference type="NCBI Taxonomy" id="59490"/>
    <lineage>
        <taxon>Eukaryota</taxon>
        <taxon>Viridiplantae</taxon>
        <taxon>Streptophyta</taxon>
        <taxon>Embryophyta</taxon>
        <taxon>Tracheophyta</taxon>
        <taxon>Spermatophyta</taxon>
        <taxon>Magnoliopsida</taxon>
        <taxon>eudicotyledons</taxon>
        <taxon>Gunneridae</taxon>
        <taxon>Pentapetalae</taxon>
        <taxon>rosids</taxon>
        <taxon>fabids</taxon>
        <taxon>Rosales</taxon>
        <taxon>Rosaceae</taxon>
        <taxon>Rosoideae</taxon>
        <taxon>Rosoideae incertae sedis</taxon>
        <taxon>Rubus</taxon>
    </lineage>
</organism>
<dbReference type="Pfam" id="PF09713">
    <property type="entry name" value="A_thal_3526"/>
    <property type="match status" value="1"/>
</dbReference>
<dbReference type="PANTHER" id="PTHR31871:SF9">
    <property type="entry name" value="HELICASE WITH ZINC FINGER PROTEIN"/>
    <property type="match status" value="1"/>
</dbReference>
<protein>
    <recommendedName>
        <fullName evidence="4">Angiotensin-converting enzyme 2</fullName>
    </recommendedName>
</protein>
<gene>
    <name evidence="2" type="ORF">M0R45_038213</name>
</gene>
<name>A0AAW1W2E1_RUBAR</name>
<dbReference type="AlphaFoldDB" id="A0AAW1W2E1"/>
<sequence>MDPQNTAEKKLPVCNDKQNNISRNKSSKVTLQDIQVVQNLIERCLQLYMNRDEVVNTLLDRASIEPGFTNLVWQKLEEENAEFFKAYHIRLKLKNQIDMYNQLLEQQYHLMKEQAPTNVAIAPVQYGMHHMPGAVNNLPMGYPIMHQSLIPSTGYPQINSMGTISSCHGVKGILASENFLHMQQNFAKENPADTVPIFPAGGVKLEVASSPISVASNSQFPFSPETSGLNLDTSALDSAYTSHMANLEGLSIGSDDWTAYSKESLQLSGQVTWDFGFSNASEWSNFQDFGAVENSGSEFQPSELDNILESPEQNDMVDEFLLDGPPGQGTQPEETHPK</sequence>
<proteinExistence type="predicted"/>
<comment type="caution">
    <text evidence="2">The sequence shown here is derived from an EMBL/GenBank/DDBJ whole genome shotgun (WGS) entry which is preliminary data.</text>
</comment>